<keyword evidence="3" id="KW-1185">Reference proteome</keyword>
<sequence length="184" mass="20722">MRTIDYHQERHMLHITLGPERPVDPEQDELGRDRVGFSPTMSDLALYDANHGCWKLGPRANKERYMIVSFDGIVRQAIEIDSIEPVARGNRSVVNGEILREGHPVFEKYVGKTSPVQGVRNPVTYFEDDVDGKPCRCGCGGSVSSKDFLPGHDQTALHERVKQIGTVAEFLDWFDVVRGTKTVR</sequence>
<gene>
    <name evidence="2" type="ORF">K8U61_04970</name>
</gene>
<dbReference type="RefSeq" id="WP_224121854.1">
    <property type="nucleotide sequence ID" value="NZ_JAIQZJ010000001.1"/>
</dbReference>
<feature type="domain" description="C2H2-type" evidence="1">
    <location>
        <begin position="135"/>
        <end position="158"/>
    </location>
</feature>
<dbReference type="EMBL" id="JAIQZJ010000001">
    <property type="protein sequence ID" value="MBZ5737505.1"/>
    <property type="molecule type" value="Genomic_DNA"/>
</dbReference>
<protein>
    <recommendedName>
        <fullName evidence="1">C2H2-type domain-containing protein</fullName>
    </recommendedName>
</protein>
<evidence type="ECO:0000313" key="3">
    <source>
        <dbReference type="Proteomes" id="UP000780875"/>
    </source>
</evidence>
<accession>A0ABS7U9F6</accession>
<dbReference type="PROSITE" id="PS00028">
    <property type="entry name" value="ZINC_FINGER_C2H2_1"/>
    <property type="match status" value="1"/>
</dbReference>
<dbReference type="Proteomes" id="UP000780875">
    <property type="component" value="Unassembled WGS sequence"/>
</dbReference>
<dbReference type="InterPro" id="IPR013087">
    <property type="entry name" value="Znf_C2H2_type"/>
</dbReference>
<evidence type="ECO:0000259" key="1">
    <source>
        <dbReference type="PROSITE" id="PS00028"/>
    </source>
</evidence>
<reference evidence="2 3" key="1">
    <citation type="submission" date="2021-09" db="EMBL/GenBank/DDBJ databases">
        <title>Whole genome sequence of Nocardioides sp. GBK3QG-3.</title>
        <authorList>
            <person name="Tuo L."/>
        </authorList>
    </citation>
    <scope>NUCLEOTIDE SEQUENCE [LARGE SCALE GENOMIC DNA]</scope>
    <source>
        <strain evidence="2 3">GBK3QG-3</strain>
    </source>
</reference>
<organism evidence="2 3">
    <name type="scientific">Nocardioides mangrovi</name>
    <dbReference type="NCBI Taxonomy" id="2874580"/>
    <lineage>
        <taxon>Bacteria</taxon>
        <taxon>Bacillati</taxon>
        <taxon>Actinomycetota</taxon>
        <taxon>Actinomycetes</taxon>
        <taxon>Propionibacteriales</taxon>
        <taxon>Nocardioidaceae</taxon>
        <taxon>Nocardioides</taxon>
    </lineage>
</organism>
<evidence type="ECO:0000313" key="2">
    <source>
        <dbReference type="EMBL" id="MBZ5737505.1"/>
    </source>
</evidence>
<proteinExistence type="predicted"/>
<name>A0ABS7U9F6_9ACTN</name>
<comment type="caution">
    <text evidence="2">The sequence shown here is derived from an EMBL/GenBank/DDBJ whole genome shotgun (WGS) entry which is preliminary data.</text>
</comment>